<dbReference type="OrthoDB" id="9783470at2"/>
<dbReference type="AlphaFoldDB" id="A0A1I4I333"/>
<organism evidence="7 8">
    <name type="scientific">Halanaerobium salsuginis</name>
    <dbReference type="NCBI Taxonomy" id="29563"/>
    <lineage>
        <taxon>Bacteria</taxon>
        <taxon>Bacillati</taxon>
        <taxon>Bacillota</taxon>
        <taxon>Clostridia</taxon>
        <taxon>Halanaerobiales</taxon>
        <taxon>Halanaerobiaceae</taxon>
        <taxon>Halanaerobium</taxon>
    </lineage>
</organism>
<dbReference type="RefSeq" id="WP_089861171.1">
    <property type="nucleotide sequence ID" value="NZ_FOTI01000014.1"/>
</dbReference>
<dbReference type="InterPro" id="IPR000415">
    <property type="entry name" value="Nitroreductase-like"/>
</dbReference>
<dbReference type="Proteomes" id="UP000199006">
    <property type="component" value="Unassembled WGS sequence"/>
</dbReference>
<evidence type="ECO:0000313" key="8">
    <source>
        <dbReference type="Proteomes" id="UP000199006"/>
    </source>
</evidence>
<keyword evidence="4" id="KW-0288">FMN</keyword>
<evidence type="ECO:0000256" key="4">
    <source>
        <dbReference type="ARBA" id="ARBA00022643"/>
    </source>
</evidence>
<evidence type="ECO:0000256" key="3">
    <source>
        <dbReference type="ARBA" id="ARBA00022630"/>
    </source>
</evidence>
<dbReference type="STRING" id="29563.SAMN02983006_01289"/>
<dbReference type="GO" id="GO:0016491">
    <property type="term" value="F:oxidoreductase activity"/>
    <property type="evidence" value="ECO:0007669"/>
    <property type="project" value="UniProtKB-KW"/>
</dbReference>
<evidence type="ECO:0000259" key="6">
    <source>
        <dbReference type="Pfam" id="PF00881"/>
    </source>
</evidence>
<dbReference type="Gene3D" id="3.40.109.10">
    <property type="entry name" value="NADH Oxidase"/>
    <property type="match status" value="1"/>
</dbReference>
<keyword evidence="3" id="KW-0285">Flavoprotein</keyword>
<reference evidence="7 8" key="1">
    <citation type="submission" date="2016-10" db="EMBL/GenBank/DDBJ databases">
        <authorList>
            <person name="de Groot N.N."/>
        </authorList>
    </citation>
    <scope>NUCLEOTIDE SEQUENCE [LARGE SCALE GENOMIC DNA]</scope>
    <source>
        <strain evidence="7 8">ATCC 51327</strain>
    </source>
</reference>
<dbReference type="PANTHER" id="PTHR43673">
    <property type="entry name" value="NAD(P)H NITROREDUCTASE YDGI-RELATED"/>
    <property type="match status" value="1"/>
</dbReference>
<dbReference type="SUPFAM" id="SSF55469">
    <property type="entry name" value="FMN-dependent nitroreductase-like"/>
    <property type="match status" value="1"/>
</dbReference>
<feature type="domain" description="Nitroreductase" evidence="6">
    <location>
        <begin position="9"/>
        <end position="163"/>
    </location>
</feature>
<comment type="similarity">
    <text evidence="2">Belongs to the nitroreductase family.</text>
</comment>
<evidence type="ECO:0000313" key="7">
    <source>
        <dbReference type="EMBL" id="SFL48779.1"/>
    </source>
</evidence>
<evidence type="ECO:0000256" key="2">
    <source>
        <dbReference type="ARBA" id="ARBA00007118"/>
    </source>
</evidence>
<protein>
    <submittedName>
        <fullName evidence="7">Nitroreductase</fullName>
    </submittedName>
</protein>
<dbReference type="PANTHER" id="PTHR43673:SF2">
    <property type="entry name" value="NITROREDUCTASE"/>
    <property type="match status" value="1"/>
</dbReference>
<evidence type="ECO:0000256" key="1">
    <source>
        <dbReference type="ARBA" id="ARBA00001917"/>
    </source>
</evidence>
<name>A0A1I4I333_9FIRM</name>
<proteinExistence type="inferred from homology"/>
<accession>A0A1I4I333</accession>
<evidence type="ECO:0000256" key="5">
    <source>
        <dbReference type="ARBA" id="ARBA00023002"/>
    </source>
</evidence>
<keyword evidence="8" id="KW-1185">Reference proteome</keyword>
<dbReference type="InterPro" id="IPR029479">
    <property type="entry name" value="Nitroreductase"/>
</dbReference>
<dbReference type="EMBL" id="FOTI01000014">
    <property type="protein sequence ID" value="SFL48779.1"/>
    <property type="molecule type" value="Genomic_DNA"/>
</dbReference>
<gene>
    <name evidence="7" type="ORF">SAMN02983006_01289</name>
</gene>
<comment type="cofactor">
    <cofactor evidence="1">
        <name>FMN</name>
        <dbReference type="ChEBI" id="CHEBI:58210"/>
    </cofactor>
</comment>
<keyword evidence="5" id="KW-0560">Oxidoreductase</keyword>
<sequence length="183" mass="20606">MENEVLKVIKSRRSIRKYKAEQIKDVELQTLLDAAIQAPSANNIQPWHFTVIQNKEMINEMSDKIKSEMIKSDNKQLVKMSKNMESVFYQAPTIIIVSGKESVQSALVDCSAAIENILLAAESIGLGTVWIGLARFLFKLEKEVEKLNLPTNYQPFYAVAVGYKASKIAGPSPRKEDVINYIK</sequence>
<dbReference type="Pfam" id="PF00881">
    <property type="entry name" value="Nitroreductase"/>
    <property type="match status" value="1"/>
</dbReference>